<dbReference type="PANTHER" id="PTHR45228:SF9">
    <property type="entry name" value="3'3'-CGAMP-SPECIFIC PHOSPHODIESTERASE 2"/>
    <property type="match status" value="1"/>
</dbReference>
<evidence type="ECO:0000259" key="3">
    <source>
        <dbReference type="PROSITE" id="PS50110"/>
    </source>
</evidence>
<dbReference type="InterPro" id="IPR001789">
    <property type="entry name" value="Sig_transdc_resp-reg_receiver"/>
</dbReference>
<feature type="domain" description="Response regulatory" evidence="3">
    <location>
        <begin position="29"/>
        <end position="153"/>
    </location>
</feature>
<dbReference type="Gene3D" id="1.10.3210.10">
    <property type="entry name" value="Hypothetical protein af1432"/>
    <property type="match status" value="1"/>
</dbReference>
<dbReference type="InterPro" id="IPR021800">
    <property type="entry name" value="DUF3369"/>
</dbReference>
<dbReference type="Pfam" id="PF13487">
    <property type="entry name" value="HD_5"/>
    <property type="match status" value="1"/>
</dbReference>
<keyword evidence="2" id="KW-0597">Phosphoprotein</keyword>
<dbReference type="PROSITE" id="PS50110">
    <property type="entry name" value="RESPONSE_REGULATORY"/>
    <property type="match status" value="1"/>
</dbReference>
<dbReference type="AlphaFoldDB" id="C0QI64"/>
<dbReference type="SUPFAM" id="SSF52172">
    <property type="entry name" value="CheY-like"/>
    <property type="match status" value="1"/>
</dbReference>
<evidence type="ECO:0000313" key="5">
    <source>
        <dbReference type="EMBL" id="ACN15800.1"/>
    </source>
</evidence>
<dbReference type="Pfam" id="PF11849">
    <property type="entry name" value="DUF3369"/>
    <property type="match status" value="1"/>
</dbReference>
<dbReference type="FunFam" id="1.10.3210.10:FF:000018">
    <property type="entry name" value="Two-component system response regulator"/>
    <property type="match status" value="1"/>
</dbReference>
<dbReference type="CDD" id="cd00077">
    <property type="entry name" value="HDc"/>
    <property type="match status" value="1"/>
</dbReference>
<evidence type="ECO:0000313" key="6">
    <source>
        <dbReference type="Proteomes" id="UP000000442"/>
    </source>
</evidence>
<dbReference type="eggNOG" id="COG3437">
    <property type="taxonomic scope" value="Bacteria"/>
</dbReference>
<gene>
    <name evidence="5" type="ordered locus">HRM2_27080</name>
</gene>
<dbReference type="RefSeq" id="WP_015904563.1">
    <property type="nucleotide sequence ID" value="NC_012108.1"/>
</dbReference>
<dbReference type="GO" id="GO:0000160">
    <property type="term" value="P:phosphorelay signal transduction system"/>
    <property type="evidence" value="ECO:0007669"/>
    <property type="project" value="InterPro"/>
</dbReference>
<sequence>MAADNEMVLFADEDICLPGSGRIPGKSWKILVADDEPDVHEITRIALASYQFDGCKVELLAAYSGADVKEILARENDVALILLDVVMERENTGLALVQYIREELNNDLIRIVIRTGQPGKAPEHEVITRYDINDYTAKTELTAQKLFTAVTASLRAYASLKTIEANRQGLERIIHSNASLFESRSLSQFATGVLDELKGILKLNLSTACCQTSLYAATTGGQDIIVLAARGDFKDKEGLPIQAVFSPELMARFQRVWDGEENLFAGDEYLGGVQTKEGARCLLYFDGCSTLSTVEQNLVRIYTTNVGIGFDNLSLTREIVETQKEVIYTLGEIVETRSKETANHVIRVAEFCYLLAQKYGIDPTCAERLKLASPMHDIGKIGIPETILHKPGRLTKEEFEIIKTHAETGYYILKNSKRQILQTAAIVAWQHHEKWDGSGYPQGLSREDIHIYGRITAVADVFDALSHKRCYKDAWSMDRIMELFKKESGKHFDPALMDIFLAEKERFVEINERFPE</sequence>
<dbReference type="InterPro" id="IPR003607">
    <property type="entry name" value="HD/PDEase_dom"/>
</dbReference>
<evidence type="ECO:0000256" key="2">
    <source>
        <dbReference type="PROSITE-ProRule" id="PRU00169"/>
    </source>
</evidence>
<dbReference type="eggNOG" id="COG0784">
    <property type="taxonomic scope" value="Bacteria"/>
</dbReference>
<dbReference type="STRING" id="177437.HRM2_27080"/>
<keyword evidence="1" id="KW-0378">Hydrolase</keyword>
<dbReference type="EMBL" id="CP001087">
    <property type="protein sequence ID" value="ACN15800.1"/>
    <property type="molecule type" value="Genomic_DNA"/>
</dbReference>
<accession>C0QI64</accession>
<evidence type="ECO:0000256" key="1">
    <source>
        <dbReference type="ARBA" id="ARBA00022801"/>
    </source>
</evidence>
<dbReference type="Gene3D" id="3.40.50.2300">
    <property type="match status" value="1"/>
</dbReference>
<dbReference type="KEGG" id="dat:HRM2_27080"/>
<dbReference type="SMART" id="SM00448">
    <property type="entry name" value="REC"/>
    <property type="match status" value="1"/>
</dbReference>
<dbReference type="InterPro" id="IPR011006">
    <property type="entry name" value="CheY-like_superfamily"/>
</dbReference>
<reference evidence="5 6" key="1">
    <citation type="journal article" date="2009" name="Environ. Microbiol.">
        <title>Genome sequence of Desulfobacterium autotrophicum HRM2, a marine sulfate reducer oxidizing organic carbon completely to carbon dioxide.</title>
        <authorList>
            <person name="Strittmatter A.W."/>
            <person name="Liesegang H."/>
            <person name="Rabus R."/>
            <person name="Decker I."/>
            <person name="Amann J."/>
            <person name="Andres S."/>
            <person name="Henne A."/>
            <person name="Fricke W.F."/>
            <person name="Martinez-Arias R."/>
            <person name="Bartels D."/>
            <person name="Goesmann A."/>
            <person name="Krause L."/>
            <person name="Puehler A."/>
            <person name="Klenk H.P."/>
            <person name="Richter M."/>
            <person name="Schuler M."/>
            <person name="Gloeckner F.O."/>
            <person name="Meyerdierks A."/>
            <person name="Gottschalk G."/>
            <person name="Amann R."/>
        </authorList>
    </citation>
    <scope>NUCLEOTIDE SEQUENCE [LARGE SCALE GENOMIC DNA]</scope>
    <source>
        <strain evidence="6">ATCC 43914 / DSM 3382 / HRM2</strain>
    </source>
</reference>
<dbReference type="PROSITE" id="PS51832">
    <property type="entry name" value="HD_GYP"/>
    <property type="match status" value="1"/>
</dbReference>
<dbReference type="GO" id="GO:0009214">
    <property type="term" value="P:cyclic nucleotide catabolic process"/>
    <property type="evidence" value="ECO:0007669"/>
    <property type="project" value="UniProtKB-ARBA"/>
</dbReference>
<keyword evidence="6" id="KW-1185">Reference proteome</keyword>
<feature type="modified residue" description="4-aspartylphosphate" evidence="2">
    <location>
        <position position="84"/>
    </location>
</feature>
<evidence type="ECO:0000259" key="4">
    <source>
        <dbReference type="PROSITE" id="PS51832"/>
    </source>
</evidence>
<dbReference type="GO" id="GO:0004112">
    <property type="term" value="F:cyclic-nucleotide phosphodiesterase activity"/>
    <property type="evidence" value="ECO:0007669"/>
    <property type="project" value="UniProtKB-ARBA"/>
</dbReference>
<feature type="domain" description="HD-GYP" evidence="4">
    <location>
        <begin position="319"/>
        <end position="516"/>
    </location>
</feature>
<dbReference type="Pfam" id="PF00072">
    <property type="entry name" value="Response_reg"/>
    <property type="match status" value="1"/>
</dbReference>
<dbReference type="SUPFAM" id="SSF109604">
    <property type="entry name" value="HD-domain/PDEase-like"/>
    <property type="match status" value="1"/>
</dbReference>
<dbReference type="SMART" id="SM00471">
    <property type="entry name" value="HDc"/>
    <property type="match status" value="1"/>
</dbReference>
<dbReference type="PANTHER" id="PTHR45228">
    <property type="entry name" value="CYCLIC DI-GMP PHOSPHODIESTERASE TM_0186-RELATED"/>
    <property type="match status" value="1"/>
</dbReference>
<organism evidence="5 6">
    <name type="scientific">Desulforapulum autotrophicum (strain ATCC 43914 / DSM 3382 / VKM B-1955 / HRM2)</name>
    <name type="common">Desulfobacterium autotrophicum</name>
    <dbReference type="NCBI Taxonomy" id="177437"/>
    <lineage>
        <taxon>Bacteria</taxon>
        <taxon>Pseudomonadati</taxon>
        <taxon>Thermodesulfobacteriota</taxon>
        <taxon>Desulfobacteria</taxon>
        <taxon>Desulfobacterales</taxon>
        <taxon>Desulfobacteraceae</taxon>
        <taxon>Desulforapulum</taxon>
    </lineage>
</organism>
<dbReference type="Proteomes" id="UP000000442">
    <property type="component" value="Chromosome"/>
</dbReference>
<dbReference type="InterPro" id="IPR052020">
    <property type="entry name" value="Cyclic_di-GMP/3'3'-cGAMP_PDE"/>
</dbReference>
<proteinExistence type="predicted"/>
<name>C0QI64_DESAH</name>
<dbReference type="HOGENOM" id="CLU_000445_92_10_7"/>
<protein>
    <submittedName>
        <fullName evidence="5">Two-component response receiver and regulator protein</fullName>
    </submittedName>
</protein>
<dbReference type="InterPro" id="IPR037522">
    <property type="entry name" value="HD_GYP_dom"/>
</dbReference>
<dbReference type="OrthoDB" id="9764337at2"/>